<dbReference type="EMBL" id="JAAGOA010000031">
    <property type="protein sequence ID" value="NEE04232.1"/>
    <property type="molecule type" value="Genomic_DNA"/>
</dbReference>
<dbReference type="GO" id="GO:0016491">
    <property type="term" value="F:oxidoreductase activity"/>
    <property type="evidence" value="ECO:0007669"/>
    <property type="project" value="InterPro"/>
</dbReference>
<dbReference type="Pfam" id="PF01593">
    <property type="entry name" value="Amino_oxidase"/>
    <property type="match status" value="1"/>
</dbReference>
<evidence type="ECO:0000313" key="3">
    <source>
        <dbReference type="Proteomes" id="UP000475214"/>
    </source>
</evidence>
<dbReference type="InterPro" id="IPR002937">
    <property type="entry name" value="Amino_oxidase"/>
</dbReference>
<organism evidence="2 3">
    <name type="scientific">Phytoactinopolyspora halotolerans</name>
    <dbReference type="NCBI Taxonomy" id="1981512"/>
    <lineage>
        <taxon>Bacteria</taxon>
        <taxon>Bacillati</taxon>
        <taxon>Actinomycetota</taxon>
        <taxon>Actinomycetes</taxon>
        <taxon>Jiangellales</taxon>
        <taxon>Jiangellaceae</taxon>
        <taxon>Phytoactinopolyspora</taxon>
    </lineage>
</organism>
<dbReference type="RefSeq" id="WP_163744598.1">
    <property type="nucleotide sequence ID" value="NZ_JAAGOA010000031.1"/>
</dbReference>
<dbReference type="Proteomes" id="UP000475214">
    <property type="component" value="Unassembled WGS sequence"/>
</dbReference>
<keyword evidence="3" id="KW-1185">Reference proteome</keyword>
<sequence>MARVVVVGAGIAGLTAAARLADFGHRVTIVERGPRAGGQVGLRDVNGALIDSGPTTFTLPAVLRDLFRKTGRPIERELDLVPVTPAARYVFPDGAILDMPGPSRADTSAALDGTFGAGTAAQWERLIEAAEQMWQLLRPRIIDHCPSMRDVTWLAVHPRAKHVLHRGMSLRDLGRRYLADDHLRLMLDAYATSLGGVPTRAPAALAVFAYLDQTFGTWSVRGGMHVLVDVLQRRLVEHGATIRYDSPVTRITAGSGCANGVQLADGECIPADVVVSTVAPGCIEMEGHRRPRWTAPPGEGRSVFTLFLSLGSRPQLPERTILLTEDGPNVTLSCGPVDEPVRPCAATLHADCPAQGEGPGTTDWTADDTAERYAQQLLGLAAARGVDLKRHVVDYQIRTPYDLEQEVGAPGGRVYGTPWHGGSSIRRRLANRSPVHGLYFAGASAHPGPGLPMVAMSATLVADMIGHA</sequence>
<reference evidence="2 3" key="1">
    <citation type="submission" date="2020-02" db="EMBL/GenBank/DDBJ databases">
        <authorList>
            <person name="Li X.-J."/>
            <person name="Han X.-M."/>
        </authorList>
    </citation>
    <scope>NUCLEOTIDE SEQUENCE [LARGE SCALE GENOMIC DNA]</scope>
    <source>
        <strain evidence="2 3">CCTCC AB 2017055</strain>
    </source>
</reference>
<proteinExistence type="predicted"/>
<dbReference type="PRINTS" id="PR00419">
    <property type="entry name" value="ADXRDTASE"/>
</dbReference>
<name>A0A6L9SIH9_9ACTN</name>
<dbReference type="InterPro" id="IPR036188">
    <property type="entry name" value="FAD/NAD-bd_sf"/>
</dbReference>
<gene>
    <name evidence="2" type="ORF">G1H10_29090</name>
</gene>
<dbReference type="Gene3D" id="3.50.50.60">
    <property type="entry name" value="FAD/NAD(P)-binding domain"/>
    <property type="match status" value="2"/>
</dbReference>
<accession>A0A6L9SIH9</accession>
<dbReference type="SUPFAM" id="SSF51905">
    <property type="entry name" value="FAD/NAD(P)-binding domain"/>
    <property type="match status" value="1"/>
</dbReference>
<dbReference type="AlphaFoldDB" id="A0A6L9SIH9"/>
<evidence type="ECO:0000259" key="1">
    <source>
        <dbReference type="Pfam" id="PF01593"/>
    </source>
</evidence>
<dbReference type="PANTHER" id="PTHR43734">
    <property type="entry name" value="PHYTOENE DESATURASE"/>
    <property type="match status" value="1"/>
</dbReference>
<evidence type="ECO:0000313" key="2">
    <source>
        <dbReference type="EMBL" id="NEE04232.1"/>
    </source>
</evidence>
<feature type="domain" description="Amine oxidase" evidence="1">
    <location>
        <begin position="11"/>
        <end position="463"/>
    </location>
</feature>
<dbReference type="PANTHER" id="PTHR43734:SF1">
    <property type="entry name" value="PHYTOENE DESATURASE"/>
    <property type="match status" value="1"/>
</dbReference>
<comment type="caution">
    <text evidence="2">The sequence shown here is derived from an EMBL/GenBank/DDBJ whole genome shotgun (WGS) entry which is preliminary data.</text>
</comment>
<protein>
    <submittedName>
        <fullName evidence="2">NAD(P)/FAD-dependent oxidoreductase</fullName>
    </submittedName>
</protein>